<gene>
    <name evidence="2" type="ORF">GCM10009867_24620</name>
</gene>
<organism evidence="2 3">
    <name type="scientific">Pedococcus aerophilus</name>
    <dbReference type="NCBI Taxonomy" id="436356"/>
    <lineage>
        <taxon>Bacteria</taxon>
        <taxon>Bacillati</taxon>
        <taxon>Actinomycetota</taxon>
        <taxon>Actinomycetes</taxon>
        <taxon>Micrococcales</taxon>
        <taxon>Intrasporangiaceae</taxon>
        <taxon>Pedococcus</taxon>
    </lineage>
</organism>
<evidence type="ECO:0000256" key="1">
    <source>
        <dbReference type="SAM" id="MobiDB-lite"/>
    </source>
</evidence>
<sequence length="116" mass="12076">MRSAAATARYGQAAGADGQVIDSLPCGIEQGDVATAAVAQVQGRPAAGALEGRAPSRDAAARDLPDLGGQGSDRQGARRRRIACHDPSVPLDRTPRLGQMDEQGWRATDTSRARGR</sequence>
<evidence type="ECO:0000313" key="2">
    <source>
        <dbReference type="EMBL" id="GAA2737446.1"/>
    </source>
</evidence>
<name>A0ABN3UR44_9MICO</name>
<dbReference type="EMBL" id="BAAARN010000003">
    <property type="protein sequence ID" value="GAA2737446.1"/>
    <property type="molecule type" value="Genomic_DNA"/>
</dbReference>
<feature type="region of interest" description="Disordered" evidence="1">
    <location>
        <begin position="1"/>
        <end position="23"/>
    </location>
</feature>
<reference evidence="2 3" key="1">
    <citation type="journal article" date="2019" name="Int. J. Syst. Evol. Microbiol.">
        <title>The Global Catalogue of Microorganisms (GCM) 10K type strain sequencing project: providing services to taxonomists for standard genome sequencing and annotation.</title>
        <authorList>
            <consortium name="The Broad Institute Genomics Platform"/>
            <consortium name="The Broad Institute Genome Sequencing Center for Infectious Disease"/>
            <person name="Wu L."/>
            <person name="Ma J."/>
        </authorList>
    </citation>
    <scope>NUCLEOTIDE SEQUENCE [LARGE SCALE GENOMIC DNA]</scope>
    <source>
        <strain evidence="2 3">JCM 16378</strain>
    </source>
</reference>
<comment type="caution">
    <text evidence="2">The sequence shown here is derived from an EMBL/GenBank/DDBJ whole genome shotgun (WGS) entry which is preliminary data.</text>
</comment>
<keyword evidence="3" id="KW-1185">Reference proteome</keyword>
<feature type="compositionally biased region" description="Low complexity" evidence="1">
    <location>
        <begin position="1"/>
        <end position="16"/>
    </location>
</feature>
<feature type="compositionally biased region" description="Basic and acidic residues" evidence="1">
    <location>
        <begin position="54"/>
        <end position="65"/>
    </location>
</feature>
<dbReference type="Proteomes" id="UP001501326">
    <property type="component" value="Unassembled WGS sequence"/>
</dbReference>
<accession>A0ABN3UR44</accession>
<proteinExistence type="predicted"/>
<protein>
    <submittedName>
        <fullName evidence="2">Uncharacterized protein</fullName>
    </submittedName>
</protein>
<evidence type="ECO:0000313" key="3">
    <source>
        <dbReference type="Proteomes" id="UP001501326"/>
    </source>
</evidence>
<feature type="region of interest" description="Disordered" evidence="1">
    <location>
        <begin position="47"/>
        <end position="116"/>
    </location>
</feature>